<dbReference type="EMBL" id="GBRH01257948">
    <property type="protein sequence ID" value="JAD39947.1"/>
    <property type="molecule type" value="Transcribed_RNA"/>
</dbReference>
<accession>A0A0A8ZYT4</accession>
<name>A0A0A8ZYT4_ARUDO</name>
<sequence length="115" mass="13211">MRIEEPLVRPESTDHYPALGFEDAPLVRTGPAEMLEYDDILHLDEVLDYSPLPSSPDAFHSYDTGDVDMPFIEDSTEWSQRHPHTWFLGYEDGCLPRAHASRRPSAMDRLGPRRD</sequence>
<dbReference type="AlphaFoldDB" id="A0A0A8ZYT4"/>
<proteinExistence type="predicted"/>
<protein>
    <submittedName>
        <fullName evidence="1">Uncharacterized protein</fullName>
    </submittedName>
</protein>
<evidence type="ECO:0000313" key="1">
    <source>
        <dbReference type="EMBL" id="JAD39947.1"/>
    </source>
</evidence>
<reference evidence="1" key="2">
    <citation type="journal article" date="2015" name="Data Brief">
        <title>Shoot transcriptome of the giant reed, Arundo donax.</title>
        <authorList>
            <person name="Barrero R.A."/>
            <person name="Guerrero F.D."/>
            <person name="Moolhuijzen P."/>
            <person name="Goolsby J.A."/>
            <person name="Tidwell J."/>
            <person name="Bellgard S.E."/>
            <person name="Bellgard M.I."/>
        </authorList>
    </citation>
    <scope>NUCLEOTIDE SEQUENCE</scope>
    <source>
        <tissue evidence="1">Shoot tissue taken approximately 20 cm above the soil surface</tissue>
    </source>
</reference>
<reference evidence="1" key="1">
    <citation type="submission" date="2014-09" db="EMBL/GenBank/DDBJ databases">
        <authorList>
            <person name="Magalhaes I.L.F."/>
            <person name="Oliveira U."/>
            <person name="Santos F.R."/>
            <person name="Vidigal T.H.D.A."/>
            <person name="Brescovit A.D."/>
            <person name="Santos A.J."/>
        </authorList>
    </citation>
    <scope>NUCLEOTIDE SEQUENCE</scope>
    <source>
        <tissue evidence="1">Shoot tissue taken approximately 20 cm above the soil surface</tissue>
    </source>
</reference>
<organism evidence="1">
    <name type="scientific">Arundo donax</name>
    <name type="common">Giant reed</name>
    <name type="synonym">Donax arundinaceus</name>
    <dbReference type="NCBI Taxonomy" id="35708"/>
    <lineage>
        <taxon>Eukaryota</taxon>
        <taxon>Viridiplantae</taxon>
        <taxon>Streptophyta</taxon>
        <taxon>Embryophyta</taxon>
        <taxon>Tracheophyta</taxon>
        <taxon>Spermatophyta</taxon>
        <taxon>Magnoliopsida</taxon>
        <taxon>Liliopsida</taxon>
        <taxon>Poales</taxon>
        <taxon>Poaceae</taxon>
        <taxon>PACMAD clade</taxon>
        <taxon>Arundinoideae</taxon>
        <taxon>Arundineae</taxon>
        <taxon>Arundo</taxon>
    </lineage>
</organism>